<sequence length="50" mass="5635">MVVIRNAPPHLLWAPHSIDPASVGQSQWGGVDQICFSLYNRKEEGRNRGF</sequence>
<dbReference type="Gramene" id="rna-AYBTSS11_LOCUS28960">
    <property type="protein sequence ID" value="CAJ1976817.1"/>
    <property type="gene ID" value="gene-AYBTSS11_LOCUS28960"/>
</dbReference>
<evidence type="ECO:0000313" key="2">
    <source>
        <dbReference type="Proteomes" id="UP001189624"/>
    </source>
</evidence>
<evidence type="ECO:0000313" key="1">
    <source>
        <dbReference type="EMBL" id="CAJ1976817.1"/>
    </source>
</evidence>
<protein>
    <submittedName>
        <fullName evidence="1">Uncharacterized protein</fullName>
    </submittedName>
</protein>
<keyword evidence="2" id="KW-1185">Reference proteome</keyword>
<dbReference type="EMBL" id="OY731407">
    <property type="protein sequence ID" value="CAJ1976817.1"/>
    <property type="molecule type" value="Genomic_DNA"/>
</dbReference>
<dbReference type="Proteomes" id="UP001189624">
    <property type="component" value="Chromosome 10"/>
</dbReference>
<gene>
    <name evidence="1" type="ORF">AYBTSS11_LOCUS28960</name>
</gene>
<name>A0AA87B728_9FABA</name>
<accession>A0AA87B728</accession>
<dbReference type="AlphaFoldDB" id="A0AA87B728"/>
<organism evidence="1 2">
    <name type="scientific">Sphenostylis stenocarpa</name>
    <dbReference type="NCBI Taxonomy" id="92480"/>
    <lineage>
        <taxon>Eukaryota</taxon>
        <taxon>Viridiplantae</taxon>
        <taxon>Streptophyta</taxon>
        <taxon>Embryophyta</taxon>
        <taxon>Tracheophyta</taxon>
        <taxon>Spermatophyta</taxon>
        <taxon>Magnoliopsida</taxon>
        <taxon>eudicotyledons</taxon>
        <taxon>Gunneridae</taxon>
        <taxon>Pentapetalae</taxon>
        <taxon>rosids</taxon>
        <taxon>fabids</taxon>
        <taxon>Fabales</taxon>
        <taxon>Fabaceae</taxon>
        <taxon>Papilionoideae</taxon>
        <taxon>50 kb inversion clade</taxon>
        <taxon>NPAAA clade</taxon>
        <taxon>indigoferoid/millettioid clade</taxon>
        <taxon>Phaseoleae</taxon>
        <taxon>Sphenostylis</taxon>
    </lineage>
</organism>
<proteinExistence type="predicted"/>
<reference evidence="1" key="1">
    <citation type="submission" date="2023-10" db="EMBL/GenBank/DDBJ databases">
        <authorList>
            <person name="Domelevo Entfellner J.-B."/>
        </authorList>
    </citation>
    <scope>NUCLEOTIDE SEQUENCE</scope>
</reference>